<name>A0ACB7T9Z0_HYAAI</name>
<evidence type="ECO:0000313" key="1">
    <source>
        <dbReference type="EMBL" id="KAH6943778.1"/>
    </source>
</evidence>
<comment type="caution">
    <text evidence="1">The sequence shown here is derived from an EMBL/GenBank/DDBJ whole genome shotgun (WGS) entry which is preliminary data.</text>
</comment>
<gene>
    <name evidence="1" type="ORF">HPB50_027343</name>
</gene>
<evidence type="ECO:0000313" key="2">
    <source>
        <dbReference type="Proteomes" id="UP000821845"/>
    </source>
</evidence>
<organism evidence="1 2">
    <name type="scientific">Hyalomma asiaticum</name>
    <name type="common">Tick</name>
    <dbReference type="NCBI Taxonomy" id="266040"/>
    <lineage>
        <taxon>Eukaryota</taxon>
        <taxon>Metazoa</taxon>
        <taxon>Ecdysozoa</taxon>
        <taxon>Arthropoda</taxon>
        <taxon>Chelicerata</taxon>
        <taxon>Arachnida</taxon>
        <taxon>Acari</taxon>
        <taxon>Parasitiformes</taxon>
        <taxon>Ixodida</taxon>
        <taxon>Ixodoidea</taxon>
        <taxon>Ixodidae</taxon>
        <taxon>Hyalomminae</taxon>
        <taxon>Hyalomma</taxon>
    </lineage>
</organism>
<accession>A0ACB7T9Z0</accession>
<reference evidence="1" key="1">
    <citation type="submission" date="2020-05" db="EMBL/GenBank/DDBJ databases">
        <title>Large-scale comparative analyses of tick genomes elucidate their genetic diversity and vector capacities.</title>
        <authorList>
            <person name="Jia N."/>
            <person name="Wang J."/>
            <person name="Shi W."/>
            <person name="Du L."/>
            <person name="Sun Y."/>
            <person name="Zhan W."/>
            <person name="Jiang J."/>
            <person name="Wang Q."/>
            <person name="Zhang B."/>
            <person name="Ji P."/>
            <person name="Sakyi L.B."/>
            <person name="Cui X."/>
            <person name="Yuan T."/>
            <person name="Jiang B."/>
            <person name="Yang W."/>
            <person name="Lam T.T.-Y."/>
            <person name="Chang Q."/>
            <person name="Ding S."/>
            <person name="Wang X."/>
            <person name="Zhu J."/>
            <person name="Ruan X."/>
            <person name="Zhao L."/>
            <person name="Wei J."/>
            <person name="Que T."/>
            <person name="Du C."/>
            <person name="Cheng J."/>
            <person name="Dai P."/>
            <person name="Han X."/>
            <person name="Huang E."/>
            <person name="Gao Y."/>
            <person name="Liu J."/>
            <person name="Shao H."/>
            <person name="Ye R."/>
            <person name="Li L."/>
            <person name="Wei W."/>
            <person name="Wang X."/>
            <person name="Wang C."/>
            <person name="Yang T."/>
            <person name="Huo Q."/>
            <person name="Li W."/>
            <person name="Guo W."/>
            <person name="Chen H."/>
            <person name="Zhou L."/>
            <person name="Ni X."/>
            <person name="Tian J."/>
            <person name="Zhou Y."/>
            <person name="Sheng Y."/>
            <person name="Liu T."/>
            <person name="Pan Y."/>
            <person name="Xia L."/>
            <person name="Li J."/>
            <person name="Zhao F."/>
            <person name="Cao W."/>
        </authorList>
    </citation>
    <scope>NUCLEOTIDE SEQUENCE</scope>
    <source>
        <strain evidence="1">Hyas-2018</strain>
    </source>
</reference>
<keyword evidence="2" id="KW-1185">Reference proteome</keyword>
<sequence>MQCGILTVKDFQDFRVGVEGPAWTPLSRDEWLYTTPVPTSGPVLAFVVSVLDHFRHEGRLPDNELSVHRIVEALKFGFARRFELGDPEATEISKSLGMLLRDLTSATESQKVALSQITKSAHGDTRYYGPQLASTEDHGSGHVCIVAADGDALCLVSSINTAFGSHILSKVTGIWYNNDMNDFATPYNKSVHDTPASSNNYIRPGLRPVSSLCPTVVVDADGDVLLAATATGGQLIISTLTQACTLYTLSPKLSS</sequence>
<dbReference type="Proteomes" id="UP000821845">
    <property type="component" value="Chromosome 10"/>
</dbReference>
<protein>
    <submittedName>
        <fullName evidence="1">Uncharacterized protein</fullName>
    </submittedName>
</protein>
<proteinExistence type="predicted"/>
<dbReference type="EMBL" id="CM023490">
    <property type="protein sequence ID" value="KAH6943778.1"/>
    <property type="molecule type" value="Genomic_DNA"/>
</dbReference>